<dbReference type="EMBL" id="WHUW01000051">
    <property type="protein sequence ID" value="KAF8431324.1"/>
    <property type="molecule type" value="Genomic_DNA"/>
</dbReference>
<feature type="signal peptide" evidence="1">
    <location>
        <begin position="1"/>
        <end position="29"/>
    </location>
</feature>
<keyword evidence="3" id="KW-0489">Methyltransferase</keyword>
<evidence type="ECO:0000259" key="2">
    <source>
        <dbReference type="Pfam" id="PF13383"/>
    </source>
</evidence>
<dbReference type="Pfam" id="PF13383">
    <property type="entry name" value="Methyltransf_22"/>
    <property type="match status" value="1"/>
</dbReference>
<dbReference type="GO" id="GO:0032259">
    <property type="term" value="P:methylation"/>
    <property type="evidence" value="ECO:0007669"/>
    <property type="project" value="UniProtKB-KW"/>
</dbReference>
<reference evidence="3" key="1">
    <citation type="submission" date="2019-10" db="EMBL/GenBank/DDBJ databases">
        <authorList>
            <consortium name="DOE Joint Genome Institute"/>
            <person name="Kuo A."/>
            <person name="Miyauchi S."/>
            <person name="Kiss E."/>
            <person name="Drula E."/>
            <person name="Kohler A."/>
            <person name="Sanchez-Garcia M."/>
            <person name="Andreopoulos B."/>
            <person name="Barry K.W."/>
            <person name="Bonito G."/>
            <person name="Buee M."/>
            <person name="Carver A."/>
            <person name="Chen C."/>
            <person name="Cichocki N."/>
            <person name="Clum A."/>
            <person name="Culley D."/>
            <person name="Crous P.W."/>
            <person name="Fauchery L."/>
            <person name="Girlanda M."/>
            <person name="Hayes R."/>
            <person name="Keri Z."/>
            <person name="LaButti K."/>
            <person name="Lipzen A."/>
            <person name="Lombard V."/>
            <person name="Magnuson J."/>
            <person name="Maillard F."/>
            <person name="Morin E."/>
            <person name="Murat C."/>
            <person name="Nolan M."/>
            <person name="Ohm R."/>
            <person name="Pangilinan J."/>
            <person name="Pereira M."/>
            <person name="Perotto S."/>
            <person name="Peter M."/>
            <person name="Riley R."/>
            <person name="Sitrit Y."/>
            <person name="Stielow B."/>
            <person name="Szollosi G."/>
            <person name="Zifcakova L."/>
            <person name="Stursova M."/>
            <person name="Spatafora J.W."/>
            <person name="Tedersoo L."/>
            <person name="Vaario L.-M."/>
            <person name="Yamada A."/>
            <person name="Yan M."/>
            <person name="Wang P."/>
            <person name="Xu J."/>
            <person name="Bruns T."/>
            <person name="Baldrian P."/>
            <person name="Vilgalys R."/>
            <person name="Henrissat B."/>
            <person name="Grigoriev I.V."/>
            <person name="Hibbett D."/>
            <person name="Nagy L.G."/>
            <person name="Martin F.M."/>
        </authorList>
    </citation>
    <scope>NUCLEOTIDE SEQUENCE</scope>
    <source>
        <strain evidence="3">BED1</strain>
    </source>
</reference>
<keyword evidence="1" id="KW-0732">Signal</keyword>
<evidence type="ECO:0000313" key="3">
    <source>
        <dbReference type="EMBL" id="KAF8431324.1"/>
    </source>
</evidence>
<dbReference type="PANTHER" id="PTHR32026:SF10">
    <property type="entry name" value="METHYLTRANSFERASE-LIKE PROTEIN 24-RELATED"/>
    <property type="match status" value="1"/>
</dbReference>
<keyword evidence="3" id="KW-0808">Transferase</keyword>
<evidence type="ECO:0000256" key="1">
    <source>
        <dbReference type="SAM" id="SignalP"/>
    </source>
</evidence>
<evidence type="ECO:0000313" key="4">
    <source>
        <dbReference type="Proteomes" id="UP001194468"/>
    </source>
</evidence>
<dbReference type="GO" id="GO:0008168">
    <property type="term" value="F:methyltransferase activity"/>
    <property type="evidence" value="ECO:0007669"/>
    <property type="project" value="UniProtKB-KW"/>
</dbReference>
<accession>A0AAD4BI95</accession>
<organism evidence="3 4">
    <name type="scientific">Boletus edulis BED1</name>
    <dbReference type="NCBI Taxonomy" id="1328754"/>
    <lineage>
        <taxon>Eukaryota</taxon>
        <taxon>Fungi</taxon>
        <taxon>Dikarya</taxon>
        <taxon>Basidiomycota</taxon>
        <taxon>Agaricomycotina</taxon>
        <taxon>Agaricomycetes</taxon>
        <taxon>Agaricomycetidae</taxon>
        <taxon>Boletales</taxon>
        <taxon>Boletineae</taxon>
        <taxon>Boletaceae</taxon>
        <taxon>Boletoideae</taxon>
        <taxon>Boletus</taxon>
    </lineage>
</organism>
<feature type="domain" description="Methyltransferase" evidence="2">
    <location>
        <begin position="93"/>
        <end position="286"/>
    </location>
</feature>
<name>A0AAD4BI95_BOLED</name>
<feature type="chain" id="PRO_5042262559" evidence="1">
    <location>
        <begin position="30"/>
        <end position="326"/>
    </location>
</feature>
<dbReference type="InterPro" id="IPR025714">
    <property type="entry name" value="Methyltranfer_dom"/>
</dbReference>
<proteinExistence type="predicted"/>
<dbReference type="InterPro" id="IPR026913">
    <property type="entry name" value="METTL24"/>
</dbReference>
<reference evidence="3" key="2">
    <citation type="journal article" date="2020" name="Nat. Commun.">
        <title>Large-scale genome sequencing of mycorrhizal fungi provides insights into the early evolution of symbiotic traits.</title>
        <authorList>
            <person name="Miyauchi S."/>
            <person name="Kiss E."/>
            <person name="Kuo A."/>
            <person name="Drula E."/>
            <person name="Kohler A."/>
            <person name="Sanchez-Garcia M."/>
            <person name="Morin E."/>
            <person name="Andreopoulos B."/>
            <person name="Barry K.W."/>
            <person name="Bonito G."/>
            <person name="Buee M."/>
            <person name="Carver A."/>
            <person name="Chen C."/>
            <person name="Cichocki N."/>
            <person name="Clum A."/>
            <person name="Culley D."/>
            <person name="Crous P.W."/>
            <person name="Fauchery L."/>
            <person name="Girlanda M."/>
            <person name="Hayes R.D."/>
            <person name="Keri Z."/>
            <person name="LaButti K."/>
            <person name="Lipzen A."/>
            <person name="Lombard V."/>
            <person name="Magnuson J."/>
            <person name="Maillard F."/>
            <person name="Murat C."/>
            <person name="Nolan M."/>
            <person name="Ohm R.A."/>
            <person name="Pangilinan J."/>
            <person name="Pereira M.F."/>
            <person name="Perotto S."/>
            <person name="Peter M."/>
            <person name="Pfister S."/>
            <person name="Riley R."/>
            <person name="Sitrit Y."/>
            <person name="Stielow J.B."/>
            <person name="Szollosi G."/>
            <person name="Zifcakova L."/>
            <person name="Stursova M."/>
            <person name="Spatafora J.W."/>
            <person name="Tedersoo L."/>
            <person name="Vaario L.M."/>
            <person name="Yamada A."/>
            <person name="Yan M."/>
            <person name="Wang P."/>
            <person name="Xu J."/>
            <person name="Bruns T."/>
            <person name="Baldrian P."/>
            <person name="Vilgalys R."/>
            <person name="Dunand C."/>
            <person name="Henrissat B."/>
            <person name="Grigoriev I.V."/>
            <person name="Hibbett D."/>
            <person name="Nagy L.G."/>
            <person name="Martin F.M."/>
        </authorList>
    </citation>
    <scope>NUCLEOTIDE SEQUENCE</scope>
    <source>
        <strain evidence="3">BED1</strain>
    </source>
</reference>
<gene>
    <name evidence="3" type="ORF">L210DRAFT_3651206</name>
</gene>
<dbReference type="Proteomes" id="UP001194468">
    <property type="component" value="Unassembled WGS sequence"/>
</dbReference>
<protein>
    <submittedName>
        <fullName evidence="3">Methyltransferase domain-containing protein</fullName>
    </submittedName>
</protein>
<comment type="caution">
    <text evidence="3">The sequence shown here is derived from an EMBL/GenBank/DDBJ whole genome shotgun (WGS) entry which is preliminary data.</text>
</comment>
<dbReference type="PANTHER" id="PTHR32026">
    <property type="entry name" value="METHYLTRANSFERASE-LIKE PROTEIN 24"/>
    <property type="match status" value="1"/>
</dbReference>
<sequence length="326" mass="37733">MPPLYSRHPRFTIALLGLIFISILLFANSDPHDPLFNSAGLHRGASLAQSLAVEEVRYKKFLDRRQDLIRKWGPTPDKIDPFPSHGEFYTLWDFFLPSFRCPHHIDRVGVMGDGGKWVCGLERIIPKKKCVMYSFGINGESSFEADIMKVAPGCELYGYDFSVNSFGPEIELESDLKRRSHFFSYGLGPKDAFTPADNPKFYSLRTLMERNGHDFIDVLKVDIEGGEFDSLEVFIDSFHGEPLPFGQLQLELHVRYNQWEHFPKFLEWWEKLEAAGLRPFFFEPNLVYVNLVRGVRPELIEYSFINIRGGHELISDRPLPRRRISQ</sequence>
<dbReference type="AlphaFoldDB" id="A0AAD4BI95"/>
<keyword evidence="4" id="KW-1185">Reference proteome</keyword>